<name>A0A511MC67_9NOCA</name>
<protein>
    <submittedName>
        <fullName evidence="1">Uncharacterized protein</fullName>
    </submittedName>
</protein>
<evidence type="ECO:0000313" key="2">
    <source>
        <dbReference type="Proteomes" id="UP000321424"/>
    </source>
</evidence>
<keyword evidence="2" id="KW-1185">Reference proteome</keyword>
<reference evidence="1 2" key="1">
    <citation type="submission" date="2019-07" db="EMBL/GenBank/DDBJ databases">
        <title>Whole genome shotgun sequence of Nocardia ninae NBRC 108245.</title>
        <authorList>
            <person name="Hosoyama A."/>
            <person name="Uohara A."/>
            <person name="Ohji S."/>
            <person name="Ichikawa N."/>
        </authorList>
    </citation>
    <scope>NUCLEOTIDE SEQUENCE [LARGE SCALE GENOMIC DNA]</scope>
    <source>
        <strain evidence="1 2">NBRC 108245</strain>
    </source>
</reference>
<evidence type="ECO:0000313" key="1">
    <source>
        <dbReference type="EMBL" id="GEM38265.1"/>
    </source>
</evidence>
<accession>A0A511MC67</accession>
<dbReference type="EMBL" id="BJXA01000014">
    <property type="protein sequence ID" value="GEM38265.1"/>
    <property type="molecule type" value="Genomic_DNA"/>
</dbReference>
<dbReference type="RefSeq" id="WP_246180854.1">
    <property type="nucleotide sequence ID" value="NZ_BJXA01000014.1"/>
</dbReference>
<organism evidence="1 2">
    <name type="scientific">Nocardia ninae NBRC 108245</name>
    <dbReference type="NCBI Taxonomy" id="1210091"/>
    <lineage>
        <taxon>Bacteria</taxon>
        <taxon>Bacillati</taxon>
        <taxon>Actinomycetota</taxon>
        <taxon>Actinomycetes</taxon>
        <taxon>Mycobacteriales</taxon>
        <taxon>Nocardiaceae</taxon>
        <taxon>Nocardia</taxon>
    </lineage>
</organism>
<dbReference type="AlphaFoldDB" id="A0A511MC67"/>
<gene>
    <name evidence="1" type="ORF">NN4_27840</name>
</gene>
<dbReference type="Proteomes" id="UP000321424">
    <property type="component" value="Unassembled WGS sequence"/>
</dbReference>
<sequence>MQGGYAVGPAVDRVFAMATAEESLSLDGLLQAVARDRGRPLTVTEDPHMPAGVFGHWIRFADRDEVSYASWTQTRDRTIAHELGHIVLGHQGRPVLEVAQAVLPTDMHDLAALILRRDCADAAAAAEELAAEQFASLLLNRLRSIGGREPRLRSRWGEALG</sequence>
<comment type="caution">
    <text evidence="1">The sequence shown here is derived from an EMBL/GenBank/DDBJ whole genome shotgun (WGS) entry which is preliminary data.</text>
</comment>
<proteinExistence type="predicted"/>